<protein>
    <submittedName>
        <fullName evidence="1">Uncharacterized protein</fullName>
    </submittedName>
</protein>
<name>A0AAE0ZMM1_9GAST</name>
<evidence type="ECO:0000313" key="1">
    <source>
        <dbReference type="EMBL" id="KAK3771952.1"/>
    </source>
</evidence>
<proteinExistence type="predicted"/>
<keyword evidence="2" id="KW-1185">Reference proteome</keyword>
<dbReference type="Proteomes" id="UP001283361">
    <property type="component" value="Unassembled WGS sequence"/>
</dbReference>
<gene>
    <name evidence="1" type="ORF">RRG08_011865</name>
</gene>
<accession>A0AAE0ZMM1</accession>
<sequence length="182" mass="20670">MPWMSHLVQPLNRKVLSRKEEWCYLQTDITQRYPLAPLSGRFARLPGRTISLSLPPSVRKEQIDLAGQHKLLTSTARLPATAADRGPGGRVTSWAGSELDLFTSDDPRVAREGHCKSEKTKKLYGGAVLSDESVRSSPMWDNFMTAQILARTSDQNHSRQPRQNPARWRNLRLKTKLMFTED</sequence>
<dbReference type="AlphaFoldDB" id="A0AAE0ZMM1"/>
<evidence type="ECO:0000313" key="2">
    <source>
        <dbReference type="Proteomes" id="UP001283361"/>
    </source>
</evidence>
<dbReference type="EMBL" id="JAWDGP010003665">
    <property type="protein sequence ID" value="KAK3771952.1"/>
    <property type="molecule type" value="Genomic_DNA"/>
</dbReference>
<comment type="caution">
    <text evidence="1">The sequence shown here is derived from an EMBL/GenBank/DDBJ whole genome shotgun (WGS) entry which is preliminary data.</text>
</comment>
<organism evidence="1 2">
    <name type="scientific">Elysia crispata</name>
    <name type="common">lettuce slug</name>
    <dbReference type="NCBI Taxonomy" id="231223"/>
    <lineage>
        <taxon>Eukaryota</taxon>
        <taxon>Metazoa</taxon>
        <taxon>Spiralia</taxon>
        <taxon>Lophotrochozoa</taxon>
        <taxon>Mollusca</taxon>
        <taxon>Gastropoda</taxon>
        <taxon>Heterobranchia</taxon>
        <taxon>Euthyneura</taxon>
        <taxon>Panpulmonata</taxon>
        <taxon>Sacoglossa</taxon>
        <taxon>Placobranchoidea</taxon>
        <taxon>Plakobranchidae</taxon>
        <taxon>Elysia</taxon>
    </lineage>
</organism>
<reference evidence="1" key="1">
    <citation type="journal article" date="2023" name="G3 (Bethesda)">
        <title>A reference genome for the long-term kleptoplast-retaining sea slug Elysia crispata morphotype clarki.</title>
        <authorList>
            <person name="Eastman K.E."/>
            <person name="Pendleton A.L."/>
            <person name="Shaikh M.A."/>
            <person name="Suttiyut T."/>
            <person name="Ogas R."/>
            <person name="Tomko P."/>
            <person name="Gavelis G."/>
            <person name="Widhalm J.R."/>
            <person name="Wisecaver J.H."/>
        </authorList>
    </citation>
    <scope>NUCLEOTIDE SEQUENCE</scope>
    <source>
        <strain evidence="1">ECLA1</strain>
    </source>
</reference>